<dbReference type="AlphaFoldDB" id="A0A0J1B8H6"/>
<dbReference type="PATRIC" id="fig|595434.4.peg.4739"/>
<protein>
    <submittedName>
        <fullName evidence="1">Uncharacterized protein</fullName>
    </submittedName>
</protein>
<dbReference type="EMBL" id="LECT01000042">
    <property type="protein sequence ID" value="KLU03027.1"/>
    <property type="molecule type" value="Genomic_DNA"/>
</dbReference>
<sequence length="116" mass="12689">MRDFYHSTASSIRLKSPLARHNGSEAPTVDEVTNHEARQTLSAVIGDALCMAVPIGSSPLTHCANDRQSLSKHVGSTSNPTQSSLRTRFHTQSFPETLCSPEETCCTPARHLELDR</sequence>
<dbReference type="Proteomes" id="UP000036367">
    <property type="component" value="Unassembled WGS sequence"/>
</dbReference>
<accession>A0A0J1B8H6</accession>
<proteinExistence type="predicted"/>
<evidence type="ECO:0000313" key="2">
    <source>
        <dbReference type="Proteomes" id="UP000036367"/>
    </source>
</evidence>
<evidence type="ECO:0000313" key="1">
    <source>
        <dbReference type="EMBL" id="KLU03027.1"/>
    </source>
</evidence>
<gene>
    <name evidence="1" type="ORF">RISK_004997</name>
</gene>
<organism evidence="1 2">
    <name type="scientific">Rhodopirellula islandica</name>
    <dbReference type="NCBI Taxonomy" id="595434"/>
    <lineage>
        <taxon>Bacteria</taxon>
        <taxon>Pseudomonadati</taxon>
        <taxon>Planctomycetota</taxon>
        <taxon>Planctomycetia</taxon>
        <taxon>Pirellulales</taxon>
        <taxon>Pirellulaceae</taxon>
        <taxon>Rhodopirellula</taxon>
    </lineage>
</organism>
<comment type="caution">
    <text evidence="1">The sequence shown here is derived from an EMBL/GenBank/DDBJ whole genome shotgun (WGS) entry which is preliminary data.</text>
</comment>
<dbReference type="STRING" id="595434.RISK_004997"/>
<name>A0A0J1B8H6_RHOIS</name>
<keyword evidence="2" id="KW-1185">Reference proteome</keyword>
<reference evidence="1" key="1">
    <citation type="submission" date="2015-05" db="EMBL/GenBank/DDBJ databases">
        <title>Permanent draft genome of Rhodopirellula islandicus K833.</title>
        <authorList>
            <person name="Kizina J."/>
            <person name="Richter M."/>
            <person name="Glockner F.O."/>
            <person name="Harder J."/>
        </authorList>
    </citation>
    <scope>NUCLEOTIDE SEQUENCE [LARGE SCALE GENOMIC DNA]</scope>
    <source>
        <strain evidence="1">K833</strain>
    </source>
</reference>